<keyword evidence="3" id="KW-1185">Reference proteome</keyword>
<evidence type="ECO:0000313" key="3">
    <source>
        <dbReference type="Proteomes" id="UP000594261"/>
    </source>
</evidence>
<dbReference type="InterPro" id="IPR001087">
    <property type="entry name" value="GDSL"/>
</dbReference>
<dbReference type="InterPro" id="IPR036514">
    <property type="entry name" value="SGNH_hydro_sf"/>
</dbReference>
<accession>A0A7N2R830</accession>
<dbReference type="PANTHER" id="PTHR14209">
    <property type="entry name" value="ISOAMYL ACETATE-HYDROLYZING ESTERASE 1"/>
    <property type="match status" value="1"/>
</dbReference>
<comment type="similarity">
    <text evidence="1">Belongs to the 'GDSL' lipolytic enzyme family.</text>
</comment>
<dbReference type="InParanoid" id="A0A7N2R830"/>
<dbReference type="Gene3D" id="3.40.50.1110">
    <property type="entry name" value="SGNH hydrolase"/>
    <property type="match status" value="1"/>
</dbReference>
<dbReference type="EnsemblPlants" id="QL07p035676:mrna">
    <property type="protein sequence ID" value="QL07p035676:mrna"/>
    <property type="gene ID" value="QL07p035676"/>
</dbReference>
<dbReference type="Pfam" id="PF00657">
    <property type="entry name" value="Lipase_GDSL"/>
    <property type="match status" value="1"/>
</dbReference>
<dbReference type="EMBL" id="LRBV02000007">
    <property type="status" value="NOT_ANNOTATED_CDS"/>
    <property type="molecule type" value="Genomic_DNA"/>
</dbReference>
<dbReference type="GO" id="GO:0016788">
    <property type="term" value="F:hydrolase activity, acting on ester bonds"/>
    <property type="evidence" value="ECO:0007669"/>
    <property type="project" value="InterPro"/>
</dbReference>
<dbReference type="InterPro" id="IPR045136">
    <property type="entry name" value="Iah1-like"/>
</dbReference>
<reference evidence="2" key="2">
    <citation type="submission" date="2021-01" db="UniProtKB">
        <authorList>
            <consortium name="EnsemblPlants"/>
        </authorList>
    </citation>
    <scope>IDENTIFICATION</scope>
</reference>
<name>A0A7N2R830_QUELO</name>
<protein>
    <recommendedName>
        <fullName evidence="4">SGNH hydrolase-type esterase domain-containing protein</fullName>
    </recommendedName>
</protein>
<proteinExistence type="inferred from homology"/>
<dbReference type="CDD" id="cd01838">
    <property type="entry name" value="Isoamyl_acetate_hydrolase_like"/>
    <property type="match status" value="1"/>
</dbReference>
<evidence type="ECO:0000256" key="1">
    <source>
        <dbReference type="ARBA" id="ARBA00008668"/>
    </source>
</evidence>
<dbReference type="Proteomes" id="UP000594261">
    <property type="component" value="Chromosome 7"/>
</dbReference>
<dbReference type="SUPFAM" id="SSF52266">
    <property type="entry name" value="SGNH hydrolase"/>
    <property type="match status" value="1"/>
</dbReference>
<dbReference type="PANTHER" id="PTHR14209:SF10">
    <property type="entry name" value="SGNH HYDROLASE-TYPE ESTERASE DOMAIN-CONTAINING PROTEIN"/>
    <property type="match status" value="1"/>
</dbReference>
<organism evidence="2 3">
    <name type="scientific">Quercus lobata</name>
    <name type="common">Valley oak</name>
    <dbReference type="NCBI Taxonomy" id="97700"/>
    <lineage>
        <taxon>Eukaryota</taxon>
        <taxon>Viridiplantae</taxon>
        <taxon>Streptophyta</taxon>
        <taxon>Embryophyta</taxon>
        <taxon>Tracheophyta</taxon>
        <taxon>Spermatophyta</taxon>
        <taxon>Magnoliopsida</taxon>
        <taxon>eudicotyledons</taxon>
        <taxon>Gunneridae</taxon>
        <taxon>Pentapetalae</taxon>
        <taxon>rosids</taxon>
        <taxon>fabids</taxon>
        <taxon>Fagales</taxon>
        <taxon>Fagaceae</taxon>
        <taxon>Quercus</taxon>
    </lineage>
</organism>
<sequence>MKGRYAQELENLQKQTYFCEDTPAGIPGVLCRFWIKSFQSSHLSRSSRCPLGNIAVHQSKHITRDFMYLRHPITHVTLQRPISHIFKPIRTGVLVGQGGAHPRLHVAHLKPKRLHSQTRGSELTHLLQRAADLVDRVVEIGEAVVQSRGGSVVRSILGLANQSGDVGSHAASLGETHAYGDFGELTRALLYDAGDGPIQPSLVIVYFGGNDSVHPHPSGLGPHVPLPEYIENMRKIAMHLKTLSEKTRLIFLSAPPVNEEQIRKTLSDKLGELNRTNESCRIYSEACLELCRDLDIKAIDLWTAIQKRDDWLTECFTDGIHFSSEGSKIVVKEIMKVLREAEWEPSLHWKSLLAEFGEDSPYDPVSPDGNTTVNVSEGSFRRNLQWE</sequence>
<evidence type="ECO:0000313" key="2">
    <source>
        <dbReference type="EnsemblPlants" id="QL07p035676:mrna"/>
    </source>
</evidence>
<dbReference type="Gramene" id="QL07p035676:mrna">
    <property type="protein sequence ID" value="QL07p035676:mrna"/>
    <property type="gene ID" value="QL07p035676"/>
</dbReference>
<evidence type="ECO:0008006" key="4">
    <source>
        <dbReference type="Google" id="ProtNLM"/>
    </source>
</evidence>
<dbReference type="AlphaFoldDB" id="A0A7N2R830"/>
<reference evidence="2 3" key="1">
    <citation type="journal article" date="2016" name="G3 (Bethesda)">
        <title>First Draft Assembly and Annotation of the Genome of a California Endemic Oak Quercus lobata Nee (Fagaceae).</title>
        <authorList>
            <person name="Sork V.L."/>
            <person name="Fitz-Gibbon S.T."/>
            <person name="Puiu D."/>
            <person name="Crepeau M."/>
            <person name="Gugger P.F."/>
            <person name="Sherman R."/>
            <person name="Stevens K."/>
            <person name="Langley C.H."/>
            <person name="Pellegrini M."/>
            <person name="Salzberg S.L."/>
        </authorList>
    </citation>
    <scope>NUCLEOTIDE SEQUENCE [LARGE SCALE GENOMIC DNA]</scope>
    <source>
        <strain evidence="2 3">cv. SW786</strain>
    </source>
</reference>